<dbReference type="NCBIfam" id="TIGR01733">
    <property type="entry name" value="AA-adenyl-dom"/>
    <property type="match status" value="1"/>
</dbReference>
<dbReference type="Gene3D" id="3.30.300.30">
    <property type="match status" value="2"/>
</dbReference>
<dbReference type="InterPro" id="IPR006162">
    <property type="entry name" value="Ppantetheine_attach_site"/>
</dbReference>
<feature type="domain" description="Carrier" evidence="5">
    <location>
        <begin position="919"/>
        <end position="995"/>
    </location>
</feature>
<comment type="caution">
    <text evidence="6">The sequence shown here is derived from an EMBL/GenBank/DDBJ whole genome shotgun (WGS) entry which is preliminary data.</text>
</comment>
<evidence type="ECO:0000313" key="6">
    <source>
        <dbReference type="EMBL" id="MFB9774906.1"/>
    </source>
</evidence>
<organism evidence="6 7">
    <name type="scientific">Brevibacterium otitidis</name>
    <dbReference type="NCBI Taxonomy" id="53364"/>
    <lineage>
        <taxon>Bacteria</taxon>
        <taxon>Bacillati</taxon>
        <taxon>Actinomycetota</taxon>
        <taxon>Actinomycetes</taxon>
        <taxon>Micrococcales</taxon>
        <taxon>Brevibacteriaceae</taxon>
        <taxon>Brevibacterium</taxon>
    </lineage>
</organism>
<gene>
    <name evidence="6" type="ORF">ACFFN1_00435</name>
</gene>
<evidence type="ECO:0000313" key="7">
    <source>
        <dbReference type="Proteomes" id="UP001589707"/>
    </source>
</evidence>
<dbReference type="Gene3D" id="3.40.50.12780">
    <property type="entry name" value="N-terminal domain of ligase-like"/>
    <property type="match status" value="1"/>
</dbReference>
<accession>A0ABV5WXM0</accession>
<dbReference type="Gene3D" id="3.40.50.1820">
    <property type="entry name" value="alpha/beta hydrolase"/>
    <property type="match status" value="1"/>
</dbReference>
<dbReference type="SMART" id="SM00824">
    <property type="entry name" value="PKS_TE"/>
    <property type="match status" value="1"/>
</dbReference>
<dbReference type="InterPro" id="IPR042099">
    <property type="entry name" value="ANL_N_sf"/>
</dbReference>
<dbReference type="InterPro" id="IPR009081">
    <property type="entry name" value="PP-bd_ACP"/>
</dbReference>
<dbReference type="Pfam" id="PF00501">
    <property type="entry name" value="AMP-binding"/>
    <property type="match status" value="1"/>
</dbReference>
<dbReference type="PANTHER" id="PTHR45527">
    <property type="entry name" value="NONRIBOSOMAL PEPTIDE SYNTHETASE"/>
    <property type="match status" value="1"/>
</dbReference>
<comment type="cofactor">
    <cofactor evidence="1">
        <name>pantetheine 4'-phosphate</name>
        <dbReference type="ChEBI" id="CHEBI:47942"/>
    </cofactor>
</comment>
<dbReference type="SUPFAM" id="SSF56801">
    <property type="entry name" value="Acetyl-CoA synthetase-like"/>
    <property type="match status" value="1"/>
</dbReference>
<dbReference type="SUPFAM" id="SSF53474">
    <property type="entry name" value="alpha/beta-Hydrolases"/>
    <property type="match status" value="1"/>
</dbReference>
<dbReference type="RefSeq" id="WP_376837580.1">
    <property type="nucleotide sequence ID" value="NZ_JBHMAU010000003.1"/>
</dbReference>
<evidence type="ECO:0000256" key="2">
    <source>
        <dbReference type="ARBA" id="ARBA00022450"/>
    </source>
</evidence>
<keyword evidence="3" id="KW-0597">Phosphoprotein</keyword>
<dbReference type="InterPro" id="IPR010071">
    <property type="entry name" value="AA_adenyl_dom"/>
</dbReference>
<dbReference type="InterPro" id="IPR001031">
    <property type="entry name" value="Thioesterase"/>
</dbReference>
<dbReference type="InterPro" id="IPR020845">
    <property type="entry name" value="AMP-binding_CS"/>
</dbReference>
<dbReference type="EMBL" id="JBHMAU010000003">
    <property type="protein sequence ID" value="MFB9774906.1"/>
    <property type="molecule type" value="Genomic_DNA"/>
</dbReference>
<proteinExistence type="predicted"/>
<dbReference type="InterPro" id="IPR000873">
    <property type="entry name" value="AMP-dep_synth/lig_dom"/>
</dbReference>
<dbReference type="Pfam" id="PF00975">
    <property type="entry name" value="Thioesterase"/>
    <property type="match status" value="1"/>
</dbReference>
<dbReference type="PROSITE" id="PS00455">
    <property type="entry name" value="AMP_BINDING"/>
    <property type="match status" value="1"/>
</dbReference>
<dbReference type="InterPro" id="IPR020806">
    <property type="entry name" value="PKS_PP-bd"/>
</dbReference>
<feature type="compositionally biased region" description="Basic and acidic residues" evidence="4">
    <location>
        <begin position="1324"/>
        <end position="1340"/>
    </location>
</feature>
<dbReference type="Gene3D" id="3.40.109.10">
    <property type="entry name" value="NADH Oxidase"/>
    <property type="match status" value="1"/>
</dbReference>
<dbReference type="InterPro" id="IPR029058">
    <property type="entry name" value="AB_hydrolase_fold"/>
</dbReference>
<dbReference type="PROSITE" id="PS00012">
    <property type="entry name" value="PHOSPHOPANTETHEINE"/>
    <property type="match status" value="1"/>
</dbReference>
<evidence type="ECO:0000256" key="1">
    <source>
        <dbReference type="ARBA" id="ARBA00001957"/>
    </source>
</evidence>
<dbReference type="PANTHER" id="PTHR45527:SF1">
    <property type="entry name" value="FATTY ACID SYNTHASE"/>
    <property type="match status" value="1"/>
</dbReference>
<dbReference type="Proteomes" id="UP001589707">
    <property type="component" value="Unassembled WGS sequence"/>
</dbReference>
<evidence type="ECO:0000256" key="3">
    <source>
        <dbReference type="ARBA" id="ARBA00022553"/>
    </source>
</evidence>
<keyword evidence="2" id="KW-0596">Phosphopantetheine</keyword>
<sequence>MNAVPSAASVLAGRFLKEVETRPDASAIITDERHVTFGELGQMVGAIQQHLEYARTTTVGIYSAPSTTLVSAAWAALCSGIPYVPLSPTYPDERLRYMGRNSEVDTILAPAALHDDVKAIVGDLSISIIDVPNTDGAACPKNSARVDDIAYVLYTSGSTGTPKGVKVDHQALAHQMSWLAQALDLEHSARIVHKTPISFDASQWELLATGNGATTVIAGPEAYRDPDALLETIHTHGVTHLQAVPTLLQALCEDESFADCTSLQVVASGGEVLTLRLAENLRATLPGARIVNLYGPTETTINASHHVYSPAVDPSSADEPAVPIGRPVPGMDFFLLDEQGTVTSGDAGELAIAGPQLAVGYHGLPNETQKRFVRLRIGGGSVRAYRTGDLVERVGEEFYFRGRTDSQIKIRGHRIELGEVRSAIANHDWVRHAEVLTTHDAHGTATGMTAFVELNPHEAALMDQGVHGAHHQSKASRVQVKAQVAGLGIREESQGKSVELPLSEDHRQRLHQLAFARKTYRDFRSTTTDISQLSKLRDLVSRPREWAQGTNNTSPLESLALVLRSLVQYTSDDRLLPKYAYASPGALYGVQVYLAAMGIDGLEDGIYYLNPRTSTLHHASDAPDTGAAPGAQLILTGQRSVISSVYQTNVDEVLLFEAGHLLGTVDTVAPAAGYRLGDRAPAEPHTAALIPETEREDRFVIGCWPLVDAADRNADPLDDVTTRLELYAGDSEQRGIYEWSSAGPHRVSNGPLVRRKDVIAINQRVYNQASFGLILTADGTKDSYLSLGRALQRAQLNDLGLGLMSSGYSSFSGRDLPTARRVKAFTATPEQSSYFALGGPVTAEQIVHTGMNEDLLHAQGPAEIIGTDLAERLPHYMVPETIRILDELPRTPNGKIDARALRETEDLQTSSDQAVGFTAPGSLLEHQLDQIWRDVLGREEPLSITAPFFSLGGNSISAVRLVRAIRSRLGVNLPIQSVFEQDTIAKQAESVQGGSSGELSRIVPLAGSGNTPVYLWPGLGGYPMNLRHLAERISTDESRCYGIQAFGLNEDESIDESIQSMAARDVDQIRRLKPGGPYTLIGYSFGARVAFEAAYQLERDGDHVDRVVLIAPGSPNVADAAIDPAGHGLYADERFVRVLYSVFFTRTDGPHADRVVHDTSDRTSFLAAIREDLPIDETLAERITALVERTYSFEYTFTELEQRTLSAPVTIIRAAGDDYSFLDSAASSVRYDSVELTADHYAVLQPPHVDTTAETVHAALTGTTRTRDRKDLPQLPHIAVRSFPPGYPEPKRKEFLNKLASLVSTTFGISDAAVSISLETSSNRMDDATSDHETASRDRLALAGSTSGGDQ</sequence>
<protein>
    <submittedName>
        <fullName evidence="6">Amino acid adenylation domain-containing protein</fullName>
    </submittedName>
</protein>
<keyword evidence="7" id="KW-1185">Reference proteome</keyword>
<evidence type="ECO:0000259" key="5">
    <source>
        <dbReference type="PROSITE" id="PS50075"/>
    </source>
</evidence>
<dbReference type="SMART" id="SM00823">
    <property type="entry name" value="PKS_PP"/>
    <property type="match status" value="1"/>
</dbReference>
<dbReference type="CDD" id="cd05930">
    <property type="entry name" value="A_NRPS"/>
    <property type="match status" value="1"/>
</dbReference>
<dbReference type="Gene3D" id="1.10.1200.10">
    <property type="entry name" value="ACP-like"/>
    <property type="match status" value="1"/>
</dbReference>
<dbReference type="InterPro" id="IPR020802">
    <property type="entry name" value="TesA-like"/>
</dbReference>
<dbReference type="InterPro" id="IPR045851">
    <property type="entry name" value="AMP-bd_C_sf"/>
</dbReference>
<dbReference type="InterPro" id="IPR036736">
    <property type="entry name" value="ACP-like_sf"/>
</dbReference>
<dbReference type="PROSITE" id="PS50075">
    <property type="entry name" value="CARRIER"/>
    <property type="match status" value="1"/>
</dbReference>
<dbReference type="SUPFAM" id="SSF47336">
    <property type="entry name" value="ACP-like"/>
    <property type="match status" value="1"/>
</dbReference>
<reference evidence="6 7" key="1">
    <citation type="submission" date="2024-09" db="EMBL/GenBank/DDBJ databases">
        <authorList>
            <person name="Sun Q."/>
            <person name="Mori K."/>
        </authorList>
    </citation>
    <scope>NUCLEOTIDE SEQUENCE [LARGE SCALE GENOMIC DNA]</scope>
    <source>
        <strain evidence="6 7">JCM 11683</strain>
    </source>
</reference>
<feature type="region of interest" description="Disordered" evidence="4">
    <location>
        <begin position="1322"/>
        <end position="1351"/>
    </location>
</feature>
<evidence type="ECO:0000256" key="4">
    <source>
        <dbReference type="SAM" id="MobiDB-lite"/>
    </source>
</evidence>
<name>A0ABV5WXM0_9MICO</name>
<dbReference type="InterPro" id="IPR000415">
    <property type="entry name" value="Nitroreductase-like"/>
</dbReference>
<dbReference type="Pfam" id="PF00550">
    <property type="entry name" value="PP-binding"/>
    <property type="match status" value="1"/>
</dbReference>